<evidence type="ECO:0000256" key="2">
    <source>
        <dbReference type="ARBA" id="ARBA00004123"/>
    </source>
</evidence>
<dbReference type="GO" id="GO:0046872">
    <property type="term" value="F:metal ion binding"/>
    <property type="evidence" value="ECO:0007669"/>
    <property type="project" value="UniProtKB-KW"/>
</dbReference>
<evidence type="ECO:0000256" key="11">
    <source>
        <dbReference type="ARBA" id="ARBA00023054"/>
    </source>
</evidence>
<dbReference type="GO" id="GO:0000794">
    <property type="term" value="C:condensed nuclear chromosome"/>
    <property type="evidence" value="ECO:0007669"/>
    <property type="project" value="TreeGrafter"/>
</dbReference>
<feature type="coiled-coil region" evidence="15">
    <location>
        <begin position="278"/>
        <end position="333"/>
    </location>
</feature>
<evidence type="ECO:0000256" key="13">
    <source>
        <dbReference type="ARBA" id="ARBA00023242"/>
    </source>
</evidence>
<comment type="catalytic activity">
    <reaction evidence="14">
        <text>ATP + H2O = ADP + phosphate + H(+)</text>
        <dbReference type="Rhea" id="RHEA:13065"/>
        <dbReference type="ChEBI" id="CHEBI:15377"/>
        <dbReference type="ChEBI" id="CHEBI:15378"/>
        <dbReference type="ChEBI" id="CHEBI:30616"/>
        <dbReference type="ChEBI" id="CHEBI:43474"/>
        <dbReference type="ChEBI" id="CHEBI:456216"/>
    </reaction>
</comment>
<evidence type="ECO:0000313" key="18">
    <source>
        <dbReference type="Proteomes" id="UP000800094"/>
    </source>
</evidence>
<comment type="cofactor">
    <cofactor evidence="1">
        <name>Zn(2+)</name>
        <dbReference type="ChEBI" id="CHEBI:29105"/>
    </cofactor>
</comment>
<gene>
    <name evidence="17" type="ORF">BU26DRAFT_521096</name>
</gene>
<sequence length="1307" mass="149967">MSQIDRMQIMGIRSFGPNKGEAIHFTSPLTLIVGWNGSGKTTIIECLKYATTGELPPNSKTGGAFIHDPNLSGEKETVAQVKLSFRSTAGVRIVATRNLQLTIKKTTRSQKTLEAVLQMKRDGMTETVSSRVAELDQIIPQYLGVSKAILENVIFCHQEDSLWPMSEPSTLKKKFDSIFEADKYTKAIENIKAIRRDKATALATFQTDEKYAKEDKERGERSQQRQIALYDQIEEMKSRYTEIHTQWDEAHQKSSDAFDTAARFNQIVAELNGKRITFNANQESVAALEDNLKRMTETDAELESMLEQFDDRVERYVEQQDGLRQQYSALKQDLDDNRNSLGAKQSEIGKYKAEQDQHARNLQKRENIIKETAKRHGIRGFDYDITDDQVAEFQKIVGRMSRDQNKSLERARTDAQKDLQQAQAEVNRLSEDKSVLSQRKDIAKSQITSNDKRISDLQIAMNQIKADEGAEAILSNKKDETEQRLRKAISEANTARYDERMQEAEKTARIVDDEKERLEAELVDATKLARESAQIDLARDKLKGTTRSLETMKSVHSSRISQLVDPEWEPATLEVAFKQVVSQKAAKVKEAESRRDIAQSKLDNINFKLASVESEQKKKRAELQKYEKAVLDAIQKEDLSDFDETLRELEDEYNFASSDQAKIEAQLEYMRSCLQVAKEHNQCRLCKRTLRDDKAEHFSKTGFISSLEGIVAKAMQNAQAENAEELLAELERVRNAKPSYEMAMRARDTDLPALQAELAKLISERDSINKQLEEHDGIIYDLQNAQQEVESLSVDVQSIVNYYNQARELDDQISDLAEKQKAGGLSRGIDAVQEDLNKVKVESRNAKAALASVTTERDKSRTLTNSLELQVRDINAELNKAQTQLKEKRTFAERIEELRTQNAEQRDAMRGFDKDIQGLIPQMEQAQLKYDDANRRGTERVQHIQEEASKLSDSFRQLTYAEQEISAYIDKGGPQQLARARREIENLEGEINRFEDEILQLTRQIKKMEDTLRDAEHHRQSINDNLRYRRAKRALETLQTEIEELESRNAETDKEHYTQEGQYWQNEFHRLNADKITLETSMKEKDNQLTALGEEYKALYQDAAQKYREMHIKVETTKAACEDLARYSTALDNAIMKYHSLKMEEINRIIDELWRNAYQGTDVDTVRIRSDKETARGNRSYNYRVVMIKNGTEMDMRGRCSAGQKVLASIVIRLALAECFGTNCGLIALDEPTTNLDQQNIKGLAESLSLIIQTRRKQANFQLLVITHDEQFLREMNCADYTDVYWRVGRDGQQESYIERQNISEVS</sequence>
<dbReference type="InterPro" id="IPR027417">
    <property type="entry name" value="P-loop_NTPase"/>
</dbReference>
<keyword evidence="7" id="KW-0479">Metal-binding</keyword>
<evidence type="ECO:0000256" key="14">
    <source>
        <dbReference type="ARBA" id="ARBA00049360"/>
    </source>
</evidence>
<dbReference type="Proteomes" id="UP000800094">
    <property type="component" value="Unassembled WGS sequence"/>
</dbReference>
<evidence type="ECO:0000313" key="17">
    <source>
        <dbReference type="EMBL" id="KAF2246647.1"/>
    </source>
</evidence>
<dbReference type="GO" id="GO:0006302">
    <property type="term" value="P:double-strand break repair"/>
    <property type="evidence" value="ECO:0007669"/>
    <property type="project" value="InterPro"/>
</dbReference>
<dbReference type="GO" id="GO:0030870">
    <property type="term" value="C:Mre11 complex"/>
    <property type="evidence" value="ECO:0007669"/>
    <property type="project" value="InterPro"/>
</dbReference>
<dbReference type="FunFam" id="3.40.50.300:FF:001195">
    <property type="entry name" value="DNA repair protein rad50"/>
    <property type="match status" value="1"/>
</dbReference>
<dbReference type="InterPro" id="IPR038729">
    <property type="entry name" value="Rad50/SbcC_AAA"/>
</dbReference>
<evidence type="ECO:0000256" key="12">
    <source>
        <dbReference type="ARBA" id="ARBA00023204"/>
    </source>
</evidence>
<accession>A0A6A6I8P7</accession>
<evidence type="ECO:0000256" key="15">
    <source>
        <dbReference type="SAM" id="Coils"/>
    </source>
</evidence>
<dbReference type="FunFam" id="3.40.50.300:FF:000947">
    <property type="entry name" value="DNA repair protein RAD50"/>
    <property type="match status" value="1"/>
</dbReference>
<dbReference type="NCBIfam" id="TIGR00606">
    <property type="entry name" value="rad50"/>
    <property type="match status" value="1"/>
</dbReference>
<dbReference type="Pfam" id="PF13476">
    <property type="entry name" value="AAA_23"/>
    <property type="match status" value="1"/>
</dbReference>
<evidence type="ECO:0000256" key="3">
    <source>
        <dbReference type="ARBA" id="ARBA00004286"/>
    </source>
</evidence>
<dbReference type="OrthoDB" id="18797at2759"/>
<evidence type="ECO:0000256" key="8">
    <source>
        <dbReference type="ARBA" id="ARBA00022763"/>
    </source>
</evidence>
<name>A0A6A6I8P7_9PLEO</name>
<dbReference type="GO" id="GO:0003691">
    <property type="term" value="F:double-stranded telomeric DNA binding"/>
    <property type="evidence" value="ECO:0007669"/>
    <property type="project" value="TreeGrafter"/>
</dbReference>
<keyword evidence="10" id="KW-0862">Zinc</keyword>
<evidence type="ECO:0000256" key="7">
    <source>
        <dbReference type="ARBA" id="ARBA00022723"/>
    </source>
</evidence>
<keyword evidence="8" id="KW-0227">DNA damage</keyword>
<dbReference type="Gene3D" id="3.40.50.300">
    <property type="entry name" value="P-loop containing nucleotide triphosphate hydrolases"/>
    <property type="match status" value="2"/>
</dbReference>
<dbReference type="GO" id="GO:0043047">
    <property type="term" value="F:single-stranded telomeric DNA binding"/>
    <property type="evidence" value="ECO:0007669"/>
    <property type="project" value="TreeGrafter"/>
</dbReference>
<feature type="coiled-coil region" evidence="15">
    <location>
        <begin position="405"/>
        <end position="439"/>
    </location>
</feature>
<feature type="coiled-coil region" evidence="15">
    <location>
        <begin position="471"/>
        <end position="528"/>
    </location>
</feature>
<evidence type="ECO:0000256" key="5">
    <source>
        <dbReference type="ARBA" id="ARBA00017893"/>
    </source>
</evidence>
<comment type="subcellular location">
    <subcellularLocation>
        <location evidence="3">Chromosome</location>
    </subcellularLocation>
    <subcellularLocation>
        <location evidence="2">Nucleus</location>
    </subcellularLocation>
</comment>
<dbReference type="Pfam" id="PF13558">
    <property type="entry name" value="SbcC_Walker_B"/>
    <property type="match status" value="1"/>
</dbReference>
<dbReference type="SUPFAM" id="SSF52540">
    <property type="entry name" value="P-loop containing nucleoside triphosphate hydrolases"/>
    <property type="match status" value="1"/>
</dbReference>
<dbReference type="GO" id="GO:0000722">
    <property type="term" value="P:telomere maintenance via recombination"/>
    <property type="evidence" value="ECO:0007669"/>
    <property type="project" value="TreeGrafter"/>
</dbReference>
<protein>
    <recommendedName>
        <fullName evidence="5">DNA repair protein RAD50</fullName>
    </recommendedName>
</protein>
<evidence type="ECO:0000256" key="1">
    <source>
        <dbReference type="ARBA" id="ARBA00001947"/>
    </source>
</evidence>
<dbReference type="EMBL" id="ML987198">
    <property type="protein sequence ID" value="KAF2246647.1"/>
    <property type="molecule type" value="Genomic_DNA"/>
</dbReference>
<keyword evidence="13" id="KW-0539">Nucleus</keyword>
<feature type="coiled-coil region" evidence="15">
    <location>
        <begin position="799"/>
        <end position="915"/>
    </location>
</feature>
<feature type="coiled-coil region" evidence="15">
    <location>
        <begin position="977"/>
        <end position="1055"/>
    </location>
</feature>
<evidence type="ECO:0000256" key="6">
    <source>
        <dbReference type="ARBA" id="ARBA00022454"/>
    </source>
</evidence>
<dbReference type="InterPro" id="IPR004584">
    <property type="entry name" value="Rad50_eukaryotes"/>
</dbReference>
<organism evidence="17 18">
    <name type="scientific">Trematosphaeria pertusa</name>
    <dbReference type="NCBI Taxonomy" id="390896"/>
    <lineage>
        <taxon>Eukaryota</taxon>
        <taxon>Fungi</taxon>
        <taxon>Dikarya</taxon>
        <taxon>Ascomycota</taxon>
        <taxon>Pezizomycotina</taxon>
        <taxon>Dothideomycetes</taxon>
        <taxon>Pleosporomycetidae</taxon>
        <taxon>Pleosporales</taxon>
        <taxon>Massarineae</taxon>
        <taxon>Trematosphaeriaceae</taxon>
        <taxon>Trematosphaeria</taxon>
    </lineage>
</organism>
<dbReference type="GO" id="GO:0016887">
    <property type="term" value="F:ATP hydrolysis activity"/>
    <property type="evidence" value="ECO:0007669"/>
    <property type="project" value="InterPro"/>
</dbReference>
<feature type="domain" description="Rad50/SbcC-type AAA" evidence="16">
    <location>
        <begin position="6"/>
        <end position="237"/>
    </location>
</feature>
<keyword evidence="9" id="KW-0378">Hydrolase</keyword>
<dbReference type="GO" id="GO:0007004">
    <property type="term" value="P:telomere maintenance via telomerase"/>
    <property type="evidence" value="ECO:0007669"/>
    <property type="project" value="TreeGrafter"/>
</dbReference>
<keyword evidence="12" id="KW-0234">DNA repair</keyword>
<keyword evidence="11 15" id="KW-0175">Coiled coil</keyword>
<dbReference type="PANTHER" id="PTHR18867">
    <property type="entry name" value="RAD50"/>
    <property type="match status" value="1"/>
</dbReference>
<keyword evidence="6" id="KW-0158">Chromosome</keyword>
<evidence type="ECO:0000259" key="16">
    <source>
        <dbReference type="Pfam" id="PF13476"/>
    </source>
</evidence>
<reference evidence="17" key="1">
    <citation type="journal article" date="2020" name="Stud. Mycol.">
        <title>101 Dothideomycetes genomes: a test case for predicting lifestyles and emergence of pathogens.</title>
        <authorList>
            <person name="Haridas S."/>
            <person name="Albert R."/>
            <person name="Binder M."/>
            <person name="Bloem J."/>
            <person name="Labutti K."/>
            <person name="Salamov A."/>
            <person name="Andreopoulos B."/>
            <person name="Baker S."/>
            <person name="Barry K."/>
            <person name="Bills G."/>
            <person name="Bluhm B."/>
            <person name="Cannon C."/>
            <person name="Castanera R."/>
            <person name="Culley D."/>
            <person name="Daum C."/>
            <person name="Ezra D."/>
            <person name="Gonzalez J."/>
            <person name="Henrissat B."/>
            <person name="Kuo A."/>
            <person name="Liang C."/>
            <person name="Lipzen A."/>
            <person name="Lutzoni F."/>
            <person name="Magnuson J."/>
            <person name="Mondo S."/>
            <person name="Nolan M."/>
            <person name="Ohm R."/>
            <person name="Pangilinan J."/>
            <person name="Park H.-J."/>
            <person name="Ramirez L."/>
            <person name="Alfaro M."/>
            <person name="Sun H."/>
            <person name="Tritt A."/>
            <person name="Yoshinaga Y."/>
            <person name="Zwiers L.-H."/>
            <person name="Turgeon B."/>
            <person name="Goodwin S."/>
            <person name="Spatafora J."/>
            <person name="Crous P."/>
            <person name="Grigoriev I."/>
        </authorList>
    </citation>
    <scope>NUCLEOTIDE SEQUENCE</scope>
    <source>
        <strain evidence="17">CBS 122368</strain>
    </source>
</reference>
<evidence type="ECO:0000256" key="4">
    <source>
        <dbReference type="ARBA" id="ARBA00009439"/>
    </source>
</evidence>
<dbReference type="GO" id="GO:0070192">
    <property type="term" value="P:chromosome organization involved in meiotic cell cycle"/>
    <property type="evidence" value="ECO:0007669"/>
    <property type="project" value="TreeGrafter"/>
</dbReference>
<dbReference type="RefSeq" id="XP_033681651.1">
    <property type="nucleotide sequence ID" value="XM_033829450.1"/>
</dbReference>
<feature type="coiled-coil region" evidence="15">
    <location>
        <begin position="588"/>
        <end position="666"/>
    </location>
</feature>
<feature type="coiled-coil region" evidence="15">
    <location>
        <begin position="713"/>
        <end position="771"/>
    </location>
</feature>
<keyword evidence="18" id="KW-1185">Reference proteome</keyword>
<dbReference type="GeneID" id="54582780"/>
<proteinExistence type="inferred from homology"/>
<evidence type="ECO:0000256" key="9">
    <source>
        <dbReference type="ARBA" id="ARBA00022801"/>
    </source>
</evidence>
<dbReference type="PANTHER" id="PTHR18867:SF12">
    <property type="entry name" value="DNA REPAIR PROTEIN RAD50"/>
    <property type="match status" value="1"/>
</dbReference>
<comment type="similarity">
    <text evidence="4">Belongs to the SMC family. RAD50 subfamily.</text>
</comment>
<evidence type="ECO:0000256" key="10">
    <source>
        <dbReference type="ARBA" id="ARBA00022833"/>
    </source>
</evidence>
<dbReference type="GO" id="GO:0051880">
    <property type="term" value="F:G-quadruplex DNA binding"/>
    <property type="evidence" value="ECO:0007669"/>
    <property type="project" value="TreeGrafter"/>
</dbReference>